<reference evidence="9 10" key="1">
    <citation type="journal article" date="2019" name="Nat. Microbiol.">
        <title>Mediterranean grassland soil C-N compound turnover is dependent on rainfall and depth, and is mediated by genomically divergent microorganisms.</title>
        <authorList>
            <person name="Diamond S."/>
            <person name="Andeer P.F."/>
            <person name="Li Z."/>
            <person name="Crits-Christoph A."/>
            <person name="Burstein D."/>
            <person name="Anantharaman K."/>
            <person name="Lane K.R."/>
            <person name="Thomas B.C."/>
            <person name="Pan C."/>
            <person name="Northen T.R."/>
            <person name="Banfield J.F."/>
        </authorList>
    </citation>
    <scope>NUCLEOTIDE SEQUENCE [LARGE SCALE GENOMIC DNA]</scope>
    <source>
        <strain evidence="9">NP_8</strain>
    </source>
</reference>
<evidence type="ECO:0000256" key="6">
    <source>
        <dbReference type="ARBA" id="ARBA00023146"/>
    </source>
</evidence>
<dbReference type="EMBL" id="VBAP01000009">
    <property type="protein sequence ID" value="TMI76876.1"/>
    <property type="molecule type" value="Genomic_DNA"/>
</dbReference>
<dbReference type="Pfam" id="PF02092">
    <property type="entry name" value="tRNA_synt_2f"/>
    <property type="match status" value="1"/>
</dbReference>
<evidence type="ECO:0000256" key="2">
    <source>
        <dbReference type="ARBA" id="ARBA00022598"/>
    </source>
</evidence>
<dbReference type="InterPro" id="IPR006194">
    <property type="entry name" value="Gly-tRNA-synth_heterodimer"/>
</dbReference>
<evidence type="ECO:0000313" key="10">
    <source>
        <dbReference type="Proteomes" id="UP000318834"/>
    </source>
</evidence>
<dbReference type="GO" id="GO:0006426">
    <property type="term" value="P:glycyl-tRNA aminoacylation"/>
    <property type="evidence" value="ECO:0007669"/>
    <property type="project" value="UniProtKB-UniRule"/>
</dbReference>
<keyword evidence="5 8" id="KW-0648">Protein biosynthesis</keyword>
<accession>A0A537J1I4</accession>
<comment type="subcellular location">
    <subcellularLocation>
        <location evidence="8">Cytoplasm</location>
    </subcellularLocation>
</comment>
<keyword evidence="6 8" id="KW-0030">Aminoacyl-tRNA synthetase</keyword>
<evidence type="ECO:0000256" key="7">
    <source>
        <dbReference type="ARBA" id="ARBA00047937"/>
    </source>
</evidence>
<keyword evidence="4 8" id="KW-0067">ATP-binding</keyword>
<dbReference type="PANTHER" id="PTHR30075:SF2">
    <property type="entry name" value="GLYCINE--TRNA LIGASE, CHLOROPLASTIC_MITOCHONDRIAL 2"/>
    <property type="match status" value="1"/>
</dbReference>
<evidence type="ECO:0000256" key="8">
    <source>
        <dbReference type="HAMAP-Rule" id="MF_00255"/>
    </source>
</evidence>
<sequence length="710" mass="77577">MPDLLLEIGTEELPPHDIAPALEQLAEGTRAAFAALRIDAGPLRTYGAPRRLALVCTGVASRQRPMVREVRGPAARAAFDAEGHPTQAAIGFARGQGIPVERLQTREVEGKRYAVAVVKEGGRSSAQVLPEALAAVVVRLSFSKTMRWGDGDARFARPIRWIVALLGRAVLRVEVAGVQAGRTTRGHRTLGGGPRPVPGAQAYARVLKSCGVIVDSGERRRVIVVQATTLAKQVAGMPVLDPLLLHELVMGTEHPQVLRGAFDREFLALPGPVLVTVMQHHQKYFAVEDGRRQLLPYFLAVRDGDDRHLATVRQGHEWVLRARLADARFFFQEDHRRRLEDYLPRLDGLLLQAQLGTMAEKTRRLVTLSRHVSGLLLLDGRSTEALLRAATLSKADLVTKMVGEFPELQGVIGQIYAELDGEPPEVARAIGEHYRPTRSDDAAPKTQVGALLGLVDKVDTLVGVIGVGLVPTGSQDPYGLRRAAQGIVEIIQMLRLRIPLRALAEAAAAGYGRTWGPEVIDVLVDFVRQRLRAVLIDQGIRYDLVDAALAVSGDDLLAAAGRAQALSAFAVRPEFVRLYVAYDRASRILSTEAAPHVDPEKFEVPAEHRLHEAAMRVSSRVRAAIASGDYLLAMEELMPLTEPVDRIFDDVLIMAPQPAVRANRLALLRLAVDVFRLVADFSKVVAGDDQPRTANGERHARITKRVQAAR</sequence>
<dbReference type="PANTHER" id="PTHR30075">
    <property type="entry name" value="GLYCYL-TRNA SYNTHETASE"/>
    <property type="match status" value="1"/>
</dbReference>
<dbReference type="SUPFAM" id="SSF109604">
    <property type="entry name" value="HD-domain/PDEase-like"/>
    <property type="match status" value="1"/>
</dbReference>
<dbReference type="GO" id="GO:0005524">
    <property type="term" value="F:ATP binding"/>
    <property type="evidence" value="ECO:0007669"/>
    <property type="project" value="UniProtKB-UniRule"/>
</dbReference>
<dbReference type="AlphaFoldDB" id="A0A537J1I4"/>
<protein>
    <recommendedName>
        <fullName evidence="8">Glycine--tRNA ligase beta subunit</fullName>
        <ecNumber evidence="8">6.1.1.14</ecNumber>
    </recommendedName>
    <alternativeName>
        <fullName evidence="8">Glycyl-tRNA synthetase beta subunit</fullName>
        <shortName evidence="8">GlyRS</shortName>
    </alternativeName>
</protein>
<gene>
    <name evidence="8" type="primary">glyS</name>
    <name evidence="9" type="ORF">E6H05_02415</name>
</gene>
<dbReference type="Proteomes" id="UP000318834">
    <property type="component" value="Unassembled WGS sequence"/>
</dbReference>
<keyword evidence="2 8" id="KW-0436">Ligase</keyword>
<evidence type="ECO:0000256" key="3">
    <source>
        <dbReference type="ARBA" id="ARBA00022741"/>
    </source>
</evidence>
<dbReference type="NCBIfam" id="TIGR00211">
    <property type="entry name" value="glyS"/>
    <property type="match status" value="1"/>
</dbReference>
<dbReference type="EC" id="6.1.1.14" evidence="8"/>
<comment type="similarity">
    <text evidence="1 8">Belongs to the class-II aminoacyl-tRNA synthetase family.</text>
</comment>
<dbReference type="GO" id="GO:0005829">
    <property type="term" value="C:cytosol"/>
    <property type="evidence" value="ECO:0007669"/>
    <property type="project" value="TreeGrafter"/>
</dbReference>
<comment type="catalytic activity">
    <reaction evidence="7 8">
        <text>tRNA(Gly) + glycine + ATP = glycyl-tRNA(Gly) + AMP + diphosphate</text>
        <dbReference type="Rhea" id="RHEA:16013"/>
        <dbReference type="Rhea" id="RHEA-COMP:9664"/>
        <dbReference type="Rhea" id="RHEA-COMP:9683"/>
        <dbReference type="ChEBI" id="CHEBI:30616"/>
        <dbReference type="ChEBI" id="CHEBI:33019"/>
        <dbReference type="ChEBI" id="CHEBI:57305"/>
        <dbReference type="ChEBI" id="CHEBI:78442"/>
        <dbReference type="ChEBI" id="CHEBI:78522"/>
        <dbReference type="ChEBI" id="CHEBI:456215"/>
        <dbReference type="EC" id="6.1.1.14"/>
    </reaction>
</comment>
<dbReference type="PRINTS" id="PR01045">
    <property type="entry name" value="TRNASYNTHGB"/>
</dbReference>
<keyword evidence="3 8" id="KW-0547">Nucleotide-binding</keyword>
<dbReference type="HAMAP" id="MF_00255">
    <property type="entry name" value="Gly_tRNA_synth_beta"/>
    <property type="match status" value="1"/>
</dbReference>
<dbReference type="InterPro" id="IPR015944">
    <property type="entry name" value="Gly-tRNA-synth_bsu"/>
</dbReference>
<comment type="subunit">
    <text evidence="8">Tetramer of two alpha and two beta subunits.</text>
</comment>
<evidence type="ECO:0000256" key="5">
    <source>
        <dbReference type="ARBA" id="ARBA00022917"/>
    </source>
</evidence>
<keyword evidence="8" id="KW-0963">Cytoplasm</keyword>
<evidence type="ECO:0000313" key="9">
    <source>
        <dbReference type="EMBL" id="TMI76876.1"/>
    </source>
</evidence>
<dbReference type="PROSITE" id="PS50861">
    <property type="entry name" value="AA_TRNA_LIGASE_II_GLYAB"/>
    <property type="match status" value="1"/>
</dbReference>
<evidence type="ECO:0000256" key="4">
    <source>
        <dbReference type="ARBA" id="ARBA00022840"/>
    </source>
</evidence>
<comment type="caution">
    <text evidence="9">The sequence shown here is derived from an EMBL/GenBank/DDBJ whole genome shotgun (WGS) entry which is preliminary data.</text>
</comment>
<proteinExistence type="inferred from homology"/>
<name>A0A537J1I4_9BACT</name>
<organism evidence="9 10">
    <name type="scientific">Candidatus Segetimicrobium genomatis</name>
    <dbReference type="NCBI Taxonomy" id="2569760"/>
    <lineage>
        <taxon>Bacteria</taxon>
        <taxon>Bacillati</taxon>
        <taxon>Candidatus Sysuimicrobiota</taxon>
        <taxon>Candidatus Sysuimicrobiia</taxon>
        <taxon>Candidatus Sysuimicrobiales</taxon>
        <taxon>Candidatus Segetimicrobiaceae</taxon>
        <taxon>Candidatus Segetimicrobium</taxon>
    </lineage>
</organism>
<dbReference type="GO" id="GO:0004820">
    <property type="term" value="F:glycine-tRNA ligase activity"/>
    <property type="evidence" value="ECO:0007669"/>
    <property type="project" value="UniProtKB-UniRule"/>
</dbReference>
<evidence type="ECO:0000256" key="1">
    <source>
        <dbReference type="ARBA" id="ARBA00008226"/>
    </source>
</evidence>